<proteinExistence type="inferred from homology"/>
<dbReference type="Gene3D" id="2.60.270.50">
    <property type="match status" value="2"/>
</dbReference>
<dbReference type="InterPro" id="IPR009413">
    <property type="entry name" value="Aegerolysin-typ"/>
</dbReference>
<evidence type="ECO:0000256" key="1">
    <source>
        <dbReference type="ARBA" id="ARBA00010795"/>
    </source>
</evidence>
<reference evidence="2 3" key="1">
    <citation type="journal article" date="2012" name="Proc. Natl. Acad. Sci. U.S.A.">
        <title>Comparative genomics of Ceriporiopsis subvermispora and Phanerochaete chrysosporium provide insight into selective ligninolysis.</title>
        <authorList>
            <person name="Fernandez-Fueyo E."/>
            <person name="Ruiz-Duenas F.J."/>
            <person name="Ferreira P."/>
            <person name="Floudas D."/>
            <person name="Hibbett D.S."/>
            <person name="Canessa P."/>
            <person name="Larrondo L.F."/>
            <person name="James T.Y."/>
            <person name="Seelenfreund D."/>
            <person name="Lobos S."/>
            <person name="Polanco R."/>
            <person name="Tello M."/>
            <person name="Honda Y."/>
            <person name="Watanabe T."/>
            <person name="Watanabe T."/>
            <person name="Ryu J.S."/>
            <person name="Kubicek C.P."/>
            <person name="Schmoll M."/>
            <person name="Gaskell J."/>
            <person name="Hammel K.E."/>
            <person name="St John F.J."/>
            <person name="Vanden Wymelenberg A."/>
            <person name="Sabat G."/>
            <person name="Splinter BonDurant S."/>
            <person name="Syed K."/>
            <person name="Yadav J.S."/>
            <person name="Doddapaneni H."/>
            <person name="Subramanian V."/>
            <person name="Lavin J.L."/>
            <person name="Oguiza J.A."/>
            <person name="Perez G."/>
            <person name="Pisabarro A.G."/>
            <person name="Ramirez L."/>
            <person name="Santoyo F."/>
            <person name="Master E."/>
            <person name="Coutinho P.M."/>
            <person name="Henrissat B."/>
            <person name="Lombard V."/>
            <person name="Magnuson J.K."/>
            <person name="Kuees U."/>
            <person name="Hori C."/>
            <person name="Igarashi K."/>
            <person name="Samejima M."/>
            <person name="Held B.W."/>
            <person name="Barry K.W."/>
            <person name="LaButti K.M."/>
            <person name="Lapidus A."/>
            <person name="Lindquist E.A."/>
            <person name="Lucas S.M."/>
            <person name="Riley R."/>
            <person name="Salamov A.A."/>
            <person name="Hoffmeister D."/>
            <person name="Schwenk D."/>
            <person name="Hadar Y."/>
            <person name="Yarden O."/>
            <person name="de Vries R.P."/>
            <person name="Wiebenga A."/>
            <person name="Stenlid J."/>
            <person name="Eastwood D."/>
            <person name="Grigoriev I.V."/>
            <person name="Berka R.M."/>
            <person name="Blanchette R.A."/>
            <person name="Kersten P."/>
            <person name="Martinez A.T."/>
            <person name="Vicuna R."/>
            <person name="Cullen D."/>
        </authorList>
    </citation>
    <scope>NUCLEOTIDE SEQUENCE [LARGE SCALE GENOMIC DNA]</scope>
    <source>
        <strain evidence="2 3">B</strain>
    </source>
</reference>
<organism evidence="2 3">
    <name type="scientific">Ceriporiopsis subvermispora (strain B)</name>
    <name type="common">White-rot fungus</name>
    <name type="synonym">Gelatoporia subvermispora</name>
    <dbReference type="NCBI Taxonomy" id="914234"/>
    <lineage>
        <taxon>Eukaryota</taxon>
        <taxon>Fungi</taxon>
        <taxon>Dikarya</taxon>
        <taxon>Basidiomycota</taxon>
        <taxon>Agaricomycotina</taxon>
        <taxon>Agaricomycetes</taxon>
        <taxon>Polyporales</taxon>
        <taxon>Gelatoporiaceae</taxon>
        <taxon>Gelatoporia</taxon>
    </lineage>
</organism>
<dbReference type="STRING" id="914234.M2QDV0"/>
<dbReference type="HOGENOM" id="CLU_918269_0_0_1"/>
<dbReference type="AlphaFoldDB" id="M2QDV0"/>
<dbReference type="GO" id="GO:0019836">
    <property type="term" value="P:symbiont-mediated hemolysis of host erythrocyte"/>
    <property type="evidence" value="ECO:0007669"/>
    <property type="project" value="InterPro"/>
</dbReference>
<dbReference type="OrthoDB" id="2727348at2759"/>
<dbReference type="Pfam" id="PF06355">
    <property type="entry name" value="Aegerolysin"/>
    <property type="match status" value="2"/>
</dbReference>
<keyword evidence="3" id="KW-1185">Reference proteome</keyword>
<evidence type="ECO:0000313" key="3">
    <source>
        <dbReference type="Proteomes" id="UP000016930"/>
    </source>
</evidence>
<name>M2QDV0_CERS8</name>
<evidence type="ECO:0000313" key="2">
    <source>
        <dbReference type="EMBL" id="EMD35228.1"/>
    </source>
</evidence>
<sequence>MTSSPLHRIACANMQLNVLPTHRGTSPAPKESKGYEQWVELTLQNKSRDFTLRIADVDLLSGKLYSEGDMDAEIFPDDIFGTIIAPGQEYTIRSCGREKAESRCEGYITVFRADGGLVRRVYWGGFPSGSNDIRCEDPRPDWIVDTTKWHPQGPLGEMKVMFAYVGDQKPKKYARWAEFTVHNKTREQPLRICGVQLKWGRFYKEGDMDDELCARDVDATVAQGERSTLRVRARDNTSSWCEGHFGIYAGDTLVRTVYWIWHGDEDNVLRLDDAQPGWVVDTSAWSKQGALGEIDVRVAYVGV</sequence>
<protein>
    <submittedName>
        <fullName evidence="2">Aegerolysin family protein</fullName>
    </submittedName>
</protein>
<dbReference type="EMBL" id="KB445801">
    <property type="protein sequence ID" value="EMD35228.1"/>
    <property type="molecule type" value="Genomic_DNA"/>
</dbReference>
<dbReference type="Proteomes" id="UP000016930">
    <property type="component" value="Unassembled WGS sequence"/>
</dbReference>
<accession>M2QDV0</accession>
<comment type="similarity">
    <text evidence="1">Belongs to the aegerolysin family.</text>
</comment>
<gene>
    <name evidence="2" type="ORF">CERSUDRAFT_172089</name>
</gene>